<organism evidence="1 2">
    <name type="scientific">Streptacidiphilus alkalitolerans</name>
    <dbReference type="NCBI Taxonomy" id="3342712"/>
    <lineage>
        <taxon>Bacteria</taxon>
        <taxon>Bacillati</taxon>
        <taxon>Actinomycetota</taxon>
        <taxon>Actinomycetes</taxon>
        <taxon>Kitasatosporales</taxon>
        <taxon>Streptomycetaceae</taxon>
        <taxon>Streptacidiphilus</taxon>
    </lineage>
</organism>
<evidence type="ECO:0000313" key="1">
    <source>
        <dbReference type="EMBL" id="MFC1430611.1"/>
    </source>
</evidence>
<comment type="caution">
    <text evidence="1">The sequence shown here is derived from an EMBL/GenBank/DDBJ whole genome shotgun (WGS) entry which is preliminary data.</text>
</comment>
<sequence>MGDYTRLVVPEDVAEDLVSDQTAVRPIRLRGGGFAEAVTIAITTVNTGSAVVSVAIAANTFRRLAQAFIHRRRPADPARVTLTITVGDRTRALEVDLTAPQAHEQLFDFFAAQLHVS</sequence>
<dbReference type="Proteomes" id="UP001592530">
    <property type="component" value="Unassembled WGS sequence"/>
</dbReference>
<dbReference type="EMBL" id="JBHEZY010000002">
    <property type="protein sequence ID" value="MFC1430611.1"/>
    <property type="molecule type" value="Genomic_DNA"/>
</dbReference>
<name>A0ABV6WX38_9ACTN</name>
<proteinExistence type="predicted"/>
<reference evidence="1 2" key="1">
    <citation type="submission" date="2024-09" db="EMBL/GenBank/DDBJ databases">
        <authorList>
            <person name="Lee S.D."/>
        </authorList>
    </citation>
    <scope>NUCLEOTIDE SEQUENCE [LARGE SCALE GENOMIC DNA]</scope>
    <source>
        <strain evidence="1 2">N1-3</strain>
    </source>
</reference>
<gene>
    <name evidence="1" type="ORF">ACEZDB_08020</name>
</gene>
<dbReference type="RefSeq" id="WP_380550351.1">
    <property type="nucleotide sequence ID" value="NZ_JBHEZY010000002.1"/>
</dbReference>
<evidence type="ECO:0000313" key="2">
    <source>
        <dbReference type="Proteomes" id="UP001592530"/>
    </source>
</evidence>
<protein>
    <submittedName>
        <fullName evidence="1">Uncharacterized protein</fullName>
    </submittedName>
</protein>
<accession>A0ABV6WX38</accession>